<protein>
    <recommendedName>
        <fullName evidence="2">RanBD1 domain-containing protein</fullName>
    </recommendedName>
</protein>
<dbReference type="PANTHER" id="PTHR23138">
    <property type="entry name" value="RAN BINDING PROTEIN"/>
    <property type="match status" value="1"/>
</dbReference>
<reference evidence="3" key="1">
    <citation type="submission" date="2025-08" db="UniProtKB">
        <authorList>
            <consortium name="Ensembl"/>
        </authorList>
    </citation>
    <scope>IDENTIFICATION</scope>
</reference>
<evidence type="ECO:0000313" key="3">
    <source>
        <dbReference type="Ensembl" id="ENSSRHP00000053466.1"/>
    </source>
</evidence>
<dbReference type="Proteomes" id="UP000472270">
    <property type="component" value="Unassembled WGS sequence"/>
</dbReference>
<evidence type="ECO:0000259" key="2">
    <source>
        <dbReference type="PROSITE" id="PS50196"/>
    </source>
</evidence>
<dbReference type="Gene3D" id="2.30.29.30">
    <property type="entry name" value="Pleckstrin-homology domain (PH domain)/Phosphotyrosine-binding domain (PTB)"/>
    <property type="match status" value="1"/>
</dbReference>
<name>A0A673JJX7_9TELE</name>
<keyword evidence="4" id="KW-1185">Reference proteome</keyword>
<dbReference type="Pfam" id="PF00638">
    <property type="entry name" value="Ran_BP1"/>
    <property type="match status" value="1"/>
</dbReference>
<dbReference type="AlphaFoldDB" id="A0A673JJX7"/>
<dbReference type="PANTHER" id="PTHR23138:SF87">
    <property type="entry name" value="E3 SUMO-PROTEIN LIGASE RANBP2"/>
    <property type="match status" value="1"/>
</dbReference>
<dbReference type="GO" id="GO:0005643">
    <property type="term" value="C:nuclear pore"/>
    <property type="evidence" value="ECO:0007669"/>
    <property type="project" value="TreeGrafter"/>
</dbReference>
<dbReference type="SUPFAM" id="SSF50729">
    <property type="entry name" value="PH domain-like"/>
    <property type="match status" value="1"/>
</dbReference>
<dbReference type="PROSITE" id="PS50196">
    <property type="entry name" value="RANBD1"/>
    <property type="match status" value="1"/>
</dbReference>
<accession>A0A673JJX7</accession>
<dbReference type="Ensembl" id="ENSSRHT00000054965.1">
    <property type="protein sequence ID" value="ENSSRHP00000053466.1"/>
    <property type="gene ID" value="ENSSRHG00000026902.1"/>
</dbReference>
<reference evidence="3" key="2">
    <citation type="submission" date="2025-09" db="UniProtKB">
        <authorList>
            <consortium name="Ensembl"/>
        </authorList>
    </citation>
    <scope>IDENTIFICATION</scope>
</reference>
<organism evidence="3 4">
    <name type="scientific">Sinocyclocheilus rhinocerous</name>
    <dbReference type="NCBI Taxonomy" id="307959"/>
    <lineage>
        <taxon>Eukaryota</taxon>
        <taxon>Metazoa</taxon>
        <taxon>Chordata</taxon>
        <taxon>Craniata</taxon>
        <taxon>Vertebrata</taxon>
        <taxon>Euteleostomi</taxon>
        <taxon>Actinopterygii</taxon>
        <taxon>Neopterygii</taxon>
        <taxon>Teleostei</taxon>
        <taxon>Ostariophysi</taxon>
        <taxon>Cypriniformes</taxon>
        <taxon>Cyprinidae</taxon>
        <taxon>Cyprininae</taxon>
        <taxon>Sinocyclocheilus</taxon>
    </lineage>
</organism>
<evidence type="ECO:0000256" key="1">
    <source>
        <dbReference type="SAM" id="MobiDB-lite"/>
    </source>
</evidence>
<proteinExistence type="predicted"/>
<evidence type="ECO:0000313" key="4">
    <source>
        <dbReference type="Proteomes" id="UP000472270"/>
    </source>
</evidence>
<feature type="region of interest" description="Disordered" evidence="1">
    <location>
        <begin position="1"/>
        <end position="25"/>
    </location>
</feature>
<dbReference type="GO" id="GO:0005737">
    <property type="term" value="C:cytoplasm"/>
    <property type="evidence" value="ECO:0007669"/>
    <property type="project" value="TreeGrafter"/>
</dbReference>
<dbReference type="InterPro" id="IPR045255">
    <property type="entry name" value="RanBP1-like"/>
</dbReference>
<dbReference type="SMART" id="SM00160">
    <property type="entry name" value="RanBD"/>
    <property type="match status" value="1"/>
</dbReference>
<dbReference type="FunFam" id="2.30.29.30:FF:000018">
    <property type="entry name" value="E3 SUMO-protein ligase RanBP2"/>
    <property type="match status" value="1"/>
</dbReference>
<sequence>MFIGKGRYIDSRNHDQQCAQNEGEKTRSEEIHFELIVSLRKVSVRSGEENEEILFKERTKLYHWDRKLNQWKERGVGDLKILFHPVKKNYRLLMRREREQVLRVCANHSISPSIELKPMNTSANALVWTATDYSDGKMEQLAAKFKTPELAESFRRAFTDCQSHMSQTDAAQVSATEALSRDSNPVVFFNITIDDEHAGRIISELFAHIMP</sequence>
<dbReference type="InterPro" id="IPR000156">
    <property type="entry name" value="Ran_bind_dom"/>
</dbReference>
<dbReference type="InterPro" id="IPR011993">
    <property type="entry name" value="PH-like_dom_sf"/>
</dbReference>
<feature type="domain" description="RanBD1" evidence="2">
    <location>
        <begin position="32"/>
        <end position="167"/>
    </location>
</feature>
<dbReference type="GO" id="GO:0005096">
    <property type="term" value="F:GTPase activator activity"/>
    <property type="evidence" value="ECO:0007669"/>
    <property type="project" value="TreeGrafter"/>
</dbReference>